<dbReference type="Pfam" id="PF00232">
    <property type="entry name" value="Glyco_hydro_1"/>
    <property type="match status" value="1"/>
</dbReference>
<evidence type="ECO:0000256" key="1">
    <source>
        <dbReference type="ARBA" id="ARBA00010838"/>
    </source>
</evidence>
<evidence type="ECO:0000256" key="2">
    <source>
        <dbReference type="RuleBase" id="RU003690"/>
    </source>
</evidence>
<dbReference type="InterPro" id="IPR017853">
    <property type="entry name" value="GH"/>
</dbReference>
<organism evidence="3 4">
    <name type="scientific">Aegilops tauschii subsp. strangulata</name>
    <name type="common">Goatgrass</name>
    <dbReference type="NCBI Taxonomy" id="200361"/>
    <lineage>
        <taxon>Eukaryota</taxon>
        <taxon>Viridiplantae</taxon>
        <taxon>Streptophyta</taxon>
        <taxon>Embryophyta</taxon>
        <taxon>Tracheophyta</taxon>
        <taxon>Spermatophyta</taxon>
        <taxon>Magnoliopsida</taxon>
        <taxon>Liliopsida</taxon>
        <taxon>Poales</taxon>
        <taxon>Poaceae</taxon>
        <taxon>BOP clade</taxon>
        <taxon>Pooideae</taxon>
        <taxon>Triticodae</taxon>
        <taxon>Triticeae</taxon>
        <taxon>Triticinae</taxon>
        <taxon>Aegilops</taxon>
    </lineage>
</organism>
<reference evidence="4" key="2">
    <citation type="journal article" date="2017" name="Nat. Plants">
        <title>The Aegilops tauschii genome reveals multiple impacts of transposons.</title>
        <authorList>
            <person name="Zhao G."/>
            <person name="Zou C."/>
            <person name="Li K."/>
            <person name="Wang K."/>
            <person name="Li T."/>
            <person name="Gao L."/>
            <person name="Zhang X."/>
            <person name="Wang H."/>
            <person name="Yang Z."/>
            <person name="Liu X."/>
            <person name="Jiang W."/>
            <person name="Mao L."/>
            <person name="Kong X."/>
            <person name="Jiao Y."/>
            <person name="Jia J."/>
        </authorList>
    </citation>
    <scope>NUCLEOTIDE SEQUENCE [LARGE SCALE GENOMIC DNA]</scope>
    <source>
        <strain evidence="4">cv. AL8/78</strain>
    </source>
</reference>
<dbReference type="SUPFAM" id="SSF51445">
    <property type="entry name" value="(Trans)glycosidases"/>
    <property type="match status" value="1"/>
</dbReference>
<reference evidence="3" key="5">
    <citation type="journal article" date="2021" name="G3 (Bethesda)">
        <title>Aegilops tauschii genome assembly Aet v5.0 features greater sequence contiguity and improved annotation.</title>
        <authorList>
            <person name="Wang L."/>
            <person name="Zhu T."/>
            <person name="Rodriguez J.C."/>
            <person name="Deal K.R."/>
            <person name="Dubcovsky J."/>
            <person name="McGuire P.E."/>
            <person name="Lux T."/>
            <person name="Spannagl M."/>
            <person name="Mayer K.F.X."/>
            <person name="Baldrich P."/>
            <person name="Meyers B.C."/>
            <person name="Huo N."/>
            <person name="Gu Y.Q."/>
            <person name="Zhou H."/>
            <person name="Devos K.M."/>
            <person name="Bennetzen J.L."/>
            <person name="Unver T."/>
            <person name="Budak H."/>
            <person name="Gulick P.J."/>
            <person name="Galiba G."/>
            <person name="Kalapos B."/>
            <person name="Nelson D.R."/>
            <person name="Li P."/>
            <person name="You F.M."/>
            <person name="Luo M.C."/>
            <person name="Dvorak J."/>
        </authorList>
    </citation>
    <scope>NUCLEOTIDE SEQUENCE [LARGE SCALE GENOMIC DNA]</scope>
    <source>
        <strain evidence="3">cv. AL8/78</strain>
    </source>
</reference>
<keyword evidence="4" id="KW-1185">Reference proteome</keyword>
<sequence>IYLRFITQWCQPECCRQHHTICSLFHRMILKIRNGYTFAGVQPFVTLFHWDSPQALEDKYGGFLNPNIINDYKDYAEVCFREFGDRVKHWITFNEPWAVSVAGYAMGVLAPGRCSPWEMGKCSAGDSASEPYTVSHHQLLAHAAAVKLYRKKYKVVQKGKIGITLVSAWFVPFSHSDSDSDAAKRAIDFMFGWFMDPLTRGDYPLSMRRMVRDRLPRFTKQQSKLVKGAFDFIGINYYTANYADNLPPSNGLKSYNTDARANLTGESWGKISYGNQHSVKTMRKRCFEV</sequence>
<dbReference type="EnsemblPlants" id="AET2Gv20753500.25">
    <property type="protein sequence ID" value="AET2Gv20753500.25"/>
    <property type="gene ID" value="AET2Gv20753500"/>
</dbReference>
<proteinExistence type="inferred from homology"/>
<evidence type="ECO:0000313" key="4">
    <source>
        <dbReference type="Proteomes" id="UP000015105"/>
    </source>
</evidence>
<dbReference type="PANTHER" id="PTHR10353:SF280">
    <property type="entry name" value="GENOME ASSEMBLY, CHROMOSOME: II"/>
    <property type="match status" value="1"/>
</dbReference>
<name>A0A453C6Y4_AEGTS</name>
<dbReference type="Gramene" id="AET2Gv20753500.25">
    <property type="protein sequence ID" value="AET2Gv20753500.25"/>
    <property type="gene ID" value="AET2Gv20753500"/>
</dbReference>
<dbReference type="Proteomes" id="UP000015105">
    <property type="component" value="Chromosome 2D"/>
</dbReference>
<reference evidence="3" key="3">
    <citation type="journal article" date="2017" name="Nature">
        <title>Genome sequence of the progenitor of the wheat D genome Aegilops tauschii.</title>
        <authorList>
            <person name="Luo M.C."/>
            <person name="Gu Y.Q."/>
            <person name="Puiu D."/>
            <person name="Wang H."/>
            <person name="Twardziok S.O."/>
            <person name="Deal K.R."/>
            <person name="Huo N."/>
            <person name="Zhu T."/>
            <person name="Wang L."/>
            <person name="Wang Y."/>
            <person name="McGuire P.E."/>
            <person name="Liu S."/>
            <person name="Long H."/>
            <person name="Ramasamy R.K."/>
            <person name="Rodriguez J.C."/>
            <person name="Van S.L."/>
            <person name="Yuan L."/>
            <person name="Wang Z."/>
            <person name="Xia Z."/>
            <person name="Xiao L."/>
            <person name="Anderson O.D."/>
            <person name="Ouyang S."/>
            <person name="Liang Y."/>
            <person name="Zimin A.V."/>
            <person name="Pertea G."/>
            <person name="Qi P."/>
            <person name="Bennetzen J.L."/>
            <person name="Dai X."/>
            <person name="Dawson M.W."/>
            <person name="Muller H.G."/>
            <person name="Kugler K."/>
            <person name="Rivarola-Duarte L."/>
            <person name="Spannagl M."/>
            <person name="Mayer K.F.X."/>
            <person name="Lu F.H."/>
            <person name="Bevan M.W."/>
            <person name="Leroy P."/>
            <person name="Li P."/>
            <person name="You F.M."/>
            <person name="Sun Q."/>
            <person name="Liu Z."/>
            <person name="Lyons E."/>
            <person name="Wicker T."/>
            <person name="Salzberg S.L."/>
            <person name="Devos K.M."/>
            <person name="Dvorak J."/>
        </authorList>
    </citation>
    <scope>NUCLEOTIDE SEQUENCE [LARGE SCALE GENOMIC DNA]</scope>
    <source>
        <strain evidence="3">cv. AL8/78</strain>
    </source>
</reference>
<dbReference type="Gene3D" id="3.20.20.80">
    <property type="entry name" value="Glycosidases"/>
    <property type="match status" value="1"/>
</dbReference>
<accession>A0A453C6Y4</accession>
<comment type="similarity">
    <text evidence="1 2">Belongs to the glycosyl hydrolase 1 family.</text>
</comment>
<reference evidence="3" key="4">
    <citation type="submission" date="2019-03" db="UniProtKB">
        <authorList>
            <consortium name="EnsemblPlants"/>
        </authorList>
    </citation>
    <scope>IDENTIFICATION</scope>
</reference>
<dbReference type="InterPro" id="IPR001360">
    <property type="entry name" value="Glyco_hydro_1"/>
</dbReference>
<dbReference type="GO" id="GO:0008422">
    <property type="term" value="F:beta-glucosidase activity"/>
    <property type="evidence" value="ECO:0007669"/>
    <property type="project" value="TreeGrafter"/>
</dbReference>
<protein>
    <submittedName>
        <fullName evidence="3">Uncharacterized protein</fullName>
    </submittedName>
</protein>
<evidence type="ECO:0000313" key="3">
    <source>
        <dbReference type="EnsemblPlants" id="AET2Gv20753500.25"/>
    </source>
</evidence>
<dbReference type="AlphaFoldDB" id="A0A453C6Y4"/>
<reference evidence="4" key="1">
    <citation type="journal article" date="2014" name="Science">
        <title>Ancient hybridizations among the ancestral genomes of bread wheat.</title>
        <authorList>
            <consortium name="International Wheat Genome Sequencing Consortium,"/>
            <person name="Marcussen T."/>
            <person name="Sandve S.R."/>
            <person name="Heier L."/>
            <person name="Spannagl M."/>
            <person name="Pfeifer M."/>
            <person name="Jakobsen K.S."/>
            <person name="Wulff B.B."/>
            <person name="Steuernagel B."/>
            <person name="Mayer K.F."/>
            <person name="Olsen O.A."/>
        </authorList>
    </citation>
    <scope>NUCLEOTIDE SEQUENCE [LARGE SCALE GENOMIC DNA]</scope>
    <source>
        <strain evidence="4">cv. AL8/78</strain>
    </source>
</reference>
<dbReference type="GO" id="GO:0005975">
    <property type="term" value="P:carbohydrate metabolic process"/>
    <property type="evidence" value="ECO:0007669"/>
    <property type="project" value="InterPro"/>
</dbReference>
<dbReference type="PANTHER" id="PTHR10353">
    <property type="entry name" value="GLYCOSYL HYDROLASE"/>
    <property type="match status" value="1"/>
</dbReference>